<comment type="caution">
    <text evidence="1">The sequence shown here is derived from an EMBL/GenBank/DDBJ whole genome shotgun (WGS) entry which is preliminary data.</text>
</comment>
<accession>A0ACC2BJP9</accession>
<reference evidence="2" key="1">
    <citation type="journal article" date="2024" name="Proc. Natl. Acad. Sci. U.S.A.">
        <title>Extraordinary preservation of gene collinearity over three hundred million years revealed in homosporous lycophytes.</title>
        <authorList>
            <person name="Li C."/>
            <person name="Wickell D."/>
            <person name="Kuo L.Y."/>
            <person name="Chen X."/>
            <person name="Nie B."/>
            <person name="Liao X."/>
            <person name="Peng D."/>
            <person name="Ji J."/>
            <person name="Jenkins J."/>
            <person name="Williams M."/>
            <person name="Shu S."/>
            <person name="Plott C."/>
            <person name="Barry K."/>
            <person name="Rajasekar S."/>
            <person name="Grimwood J."/>
            <person name="Han X."/>
            <person name="Sun S."/>
            <person name="Hou Z."/>
            <person name="He W."/>
            <person name="Dai G."/>
            <person name="Sun C."/>
            <person name="Schmutz J."/>
            <person name="Leebens-Mack J.H."/>
            <person name="Li F.W."/>
            <person name="Wang L."/>
        </authorList>
    </citation>
    <scope>NUCLEOTIDE SEQUENCE [LARGE SCALE GENOMIC DNA]</scope>
    <source>
        <strain evidence="2">cv. PW_Plant_1</strain>
    </source>
</reference>
<keyword evidence="2" id="KW-1185">Reference proteome</keyword>
<name>A0ACC2BJP9_DIPCM</name>
<proteinExistence type="predicted"/>
<evidence type="ECO:0000313" key="1">
    <source>
        <dbReference type="EMBL" id="KAJ7529994.1"/>
    </source>
</evidence>
<gene>
    <name evidence="1" type="ORF">O6H91_15G074100</name>
</gene>
<protein>
    <submittedName>
        <fullName evidence="1">Uncharacterized protein</fullName>
    </submittedName>
</protein>
<dbReference type="EMBL" id="CM055106">
    <property type="protein sequence ID" value="KAJ7529994.1"/>
    <property type="molecule type" value="Genomic_DNA"/>
</dbReference>
<sequence length="313" mass="32580">MRRGMRRHSFAIWCRWMSVTTLTILVFGSGLSSVQGGSFEFHNLCSFKVWIGSQSGAGQQLLPAASVALNAGDSTSVSTPSGWSGRYWGRTGCQFDSTGKGSCFTGDCGGTLQCMGTGGNPPATLAEFTLNGANGKDFYDVSLVDGYNVPISVVPVRSASSSTDSVSSNSSTPSCGVAGCVGDLNKNCPSELQVKRPDGKVIACKSACEAFGTAQSCCTGAYASSATCPPTSLSQTFKAACPHAYSYAYDDASSLYTCTGGSYAITFCPEASSTSHATSLRILGHSIQNIQLLLLSFMIVILALDMHAHGTIL</sequence>
<organism evidence="1 2">
    <name type="scientific">Diphasiastrum complanatum</name>
    <name type="common">Issler's clubmoss</name>
    <name type="synonym">Lycopodium complanatum</name>
    <dbReference type="NCBI Taxonomy" id="34168"/>
    <lineage>
        <taxon>Eukaryota</taxon>
        <taxon>Viridiplantae</taxon>
        <taxon>Streptophyta</taxon>
        <taxon>Embryophyta</taxon>
        <taxon>Tracheophyta</taxon>
        <taxon>Lycopodiopsida</taxon>
        <taxon>Lycopodiales</taxon>
        <taxon>Lycopodiaceae</taxon>
        <taxon>Lycopodioideae</taxon>
        <taxon>Diphasiastrum</taxon>
    </lineage>
</organism>
<evidence type="ECO:0000313" key="2">
    <source>
        <dbReference type="Proteomes" id="UP001162992"/>
    </source>
</evidence>
<dbReference type="Proteomes" id="UP001162992">
    <property type="component" value="Chromosome 15"/>
</dbReference>